<feature type="domain" description="Chitin-binding type-2" evidence="4">
    <location>
        <begin position="639"/>
        <end position="695"/>
    </location>
</feature>
<name>A0ABQ9F269_TEGGR</name>
<dbReference type="InterPro" id="IPR002557">
    <property type="entry name" value="Chitin-bd_dom"/>
</dbReference>
<feature type="domain" description="Tyrosine-protein phosphatase" evidence="2">
    <location>
        <begin position="905"/>
        <end position="1037"/>
    </location>
</feature>
<dbReference type="PROSITE" id="PS00383">
    <property type="entry name" value="TYR_PHOSPHATASE_1"/>
    <property type="match status" value="1"/>
</dbReference>
<dbReference type="PROSITE" id="PS50940">
    <property type="entry name" value="CHIT_BIND_II"/>
    <property type="match status" value="3"/>
</dbReference>
<protein>
    <recommendedName>
        <fullName evidence="7">Protein-tyrosine-phosphatase</fullName>
    </recommendedName>
</protein>
<dbReference type="CDD" id="cd00047">
    <property type="entry name" value="PTPc"/>
    <property type="match status" value="1"/>
</dbReference>
<dbReference type="PANTHER" id="PTHR19134:SF553">
    <property type="entry name" value="TYROSINE-PROTEIN PHOSPHATASE 10D-RELATED"/>
    <property type="match status" value="1"/>
</dbReference>
<dbReference type="EMBL" id="JARBDR010000640">
    <property type="protein sequence ID" value="KAJ8310270.1"/>
    <property type="molecule type" value="Genomic_DNA"/>
</dbReference>
<dbReference type="InterPro" id="IPR003595">
    <property type="entry name" value="Tyr_Pase_cat"/>
</dbReference>
<dbReference type="InterPro" id="IPR016130">
    <property type="entry name" value="Tyr_Pase_AS"/>
</dbReference>
<dbReference type="InterPro" id="IPR000242">
    <property type="entry name" value="PTP_cat"/>
</dbReference>
<dbReference type="PROSITE" id="PS50056">
    <property type="entry name" value="TYR_PHOSPHATASE_2"/>
    <property type="match status" value="1"/>
</dbReference>
<dbReference type="InterPro" id="IPR036508">
    <property type="entry name" value="Chitin-bd_dom_sf"/>
</dbReference>
<feature type="transmembrane region" description="Helical" evidence="1">
    <location>
        <begin position="173"/>
        <end position="197"/>
    </location>
</feature>
<feature type="transmembrane region" description="Helical" evidence="1">
    <location>
        <begin position="544"/>
        <end position="565"/>
    </location>
</feature>
<dbReference type="SUPFAM" id="SSF52799">
    <property type="entry name" value="(Phosphotyrosine protein) phosphatases II"/>
    <property type="match status" value="2"/>
</dbReference>
<evidence type="ECO:0000256" key="1">
    <source>
        <dbReference type="SAM" id="Phobius"/>
    </source>
</evidence>
<sequence length="1059" mass="121617">MKFEIKMPDIDTFTHVKENSSSYRQENCTFNAEISLTLNRGMDMNDSLIRCSTENNQTYEEGDASIRSTEKRLYIIPKTVCANATLNEYRNHPYECNRYITCQEGNAVVHSCPTNRYFDISKTSCVDSTDQCSSNTVITTSTMPLQTTTKSPAIITTIPPTQSSESPSVFKNAVILSTVLVAAVIVVVILIVILIIIKRRKIKNSRENDEYHDFRMDPYASTSDTVGSKAYASILTQSKTDRYRPFRPIDLSNFSQIVKEMHKQNNKKFAKDFEDLIFLSPKDQCKTAKLHRNRRKNRNDSVLPFYRSRVKFTEDEQNYINASHVQNFRNKLNHDFIVTQHPLSNTFEDFWTMIWEQNVSVIVSLTPQIDKNQLSYDNYFPSEAQSSKQYGSINVQMVTKCFIQKTKLSTIKIMKGKKARIIKHFKSFEWNDEYDHSMQTDIVQLIDAVKSNINQSDELGPTVVHCGFGTRRSGVYIALYHLVNCIDDSNVDIFDLVLTMRESRSDLIENEKLINQECFNKAHRTLIRFYSLNLIVSDKIDRNFFLLVVHYSDLVAVCILIYFFLNNSNERLWVCLSYLRFMFERRPSNLDLSLHIDQVENIDRAGSEHKCFGNTGYPSAFDIMNKTTTTTTVAPNNEESVCINASADEYRYHPYDCNKYIRCVNGIAYVLKCQVNYHFDVSQTACTGSKNQCPANTVMTTTTMAPTTTARPPESVCINASADEYRYHPYDCNKFIRCVNGIGYVLTCPVNKYFDVLHTACTNSKSQCPANTVMTTTTMAPTTRARPPVITTTTMAPTTTEQLPVITITTMPPIITEKLPAITTTAVAPTTTKEIPVTSTTKMTSENTESSTVTVLIGTATGLKNRKDNNYDDLQMGPYLNQGPFDLSDIYRIVMEMHERNDFKFAKEFQDLENLSSNDQCMSATLQQNRQKNRHKKSLPFDKNRVNYDRYFPSEIQSSKQSGSINVKLMTKCFIQKTELSNIRLKKGKKYRIIKHFQSLGWNDLMDCFDDKSVDIFNMVLKMRESRMHLIENMNWPLKKNIQLFQKKVEEAKLVKLFN</sequence>
<dbReference type="SMART" id="SM00494">
    <property type="entry name" value="ChtBD2"/>
    <property type="match status" value="3"/>
</dbReference>
<dbReference type="InterPro" id="IPR000387">
    <property type="entry name" value="Tyr_Pase_dom"/>
</dbReference>
<evidence type="ECO:0000259" key="3">
    <source>
        <dbReference type="PROSITE" id="PS50056"/>
    </source>
</evidence>
<evidence type="ECO:0000259" key="2">
    <source>
        <dbReference type="PROSITE" id="PS50055"/>
    </source>
</evidence>
<dbReference type="Proteomes" id="UP001217089">
    <property type="component" value="Unassembled WGS sequence"/>
</dbReference>
<feature type="domain" description="Chitin-binding type-2" evidence="4">
    <location>
        <begin position="78"/>
        <end position="134"/>
    </location>
</feature>
<keyword evidence="6" id="KW-1185">Reference proteome</keyword>
<dbReference type="Gene3D" id="3.90.190.10">
    <property type="entry name" value="Protein tyrosine phosphatase superfamily"/>
    <property type="match status" value="2"/>
</dbReference>
<dbReference type="SUPFAM" id="SSF57625">
    <property type="entry name" value="Invertebrate chitin-binding proteins"/>
    <property type="match status" value="3"/>
</dbReference>
<dbReference type="PRINTS" id="PR00700">
    <property type="entry name" value="PRTYPHPHTASE"/>
</dbReference>
<dbReference type="Pfam" id="PF00102">
    <property type="entry name" value="Y_phosphatase"/>
    <property type="match status" value="2"/>
</dbReference>
<dbReference type="PROSITE" id="PS50055">
    <property type="entry name" value="TYR_PHOSPHATASE_PTP"/>
    <property type="match status" value="2"/>
</dbReference>
<evidence type="ECO:0008006" key="7">
    <source>
        <dbReference type="Google" id="ProtNLM"/>
    </source>
</evidence>
<dbReference type="Pfam" id="PF01607">
    <property type="entry name" value="CBM_14"/>
    <property type="match status" value="3"/>
</dbReference>
<evidence type="ECO:0000313" key="5">
    <source>
        <dbReference type="EMBL" id="KAJ8310270.1"/>
    </source>
</evidence>
<dbReference type="SMART" id="SM00404">
    <property type="entry name" value="PTPc_motif"/>
    <property type="match status" value="1"/>
</dbReference>
<keyword evidence="1" id="KW-0472">Membrane</keyword>
<evidence type="ECO:0000313" key="6">
    <source>
        <dbReference type="Proteomes" id="UP001217089"/>
    </source>
</evidence>
<feature type="domain" description="Tyrosine specific protein phosphatases" evidence="3">
    <location>
        <begin position="443"/>
        <end position="515"/>
    </location>
</feature>
<dbReference type="SMART" id="SM00194">
    <property type="entry name" value="PTPc"/>
    <property type="match status" value="1"/>
</dbReference>
<feature type="domain" description="Tyrosine-protein phosphatase" evidence="2">
    <location>
        <begin position="269"/>
        <end position="529"/>
    </location>
</feature>
<comment type="caution">
    <text evidence="5">The sequence shown here is derived from an EMBL/GenBank/DDBJ whole genome shotgun (WGS) entry which is preliminary data.</text>
</comment>
<evidence type="ECO:0000259" key="4">
    <source>
        <dbReference type="PROSITE" id="PS50940"/>
    </source>
</evidence>
<reference evidence="5 6" key="1">
    <citation type="submission" date="2022-12" db="EMBL/GenBank/DDBJ databases">
        <title>Chromosome-level genome of Tegillarca granosa.</title>
        <authorList>
            <person name="Kim J."/>
        </authorList>
    </citation>
    <scope>NUCLEOTIDE SEQUENCE [LARGE SCALE GENOMIC DNA]</scope>
    <source>
        <strain evidence="5">Teg-2019</strain>
        <tissue evidence="5">Adductor muscle</tissue>
    </source>
</reference>
<keyword evidence="1" id="KW-0812">Transmembrane</keyword>
<feature type="domain" description="Chitin-binding type-2" evidence="4">
    <location>
        <begin position="714"/>
        <end position="770"/>
    </location>
</feature>
<keyword evidence="1" id="KW-1133">Transmembrane helix</keyword>
<dbReference type="PANTHER" id="PTHR19134">
    <property type="entry name" value="RECEPTOR-TYPE TYROSINE-PROTEIN PHOSPHATASE"/>
    <property type="match status" value="1"/>
</dbReference>
<proteinExistence type="predicted"/>
<gene>
    <name evidence="5" type="ORF">KUTeg_012135</name>
</gene>
<dbReference type="InterPro" id="IPR050348">
    <property type="entry name" value="Protein-Tyr_Phosphatase"/>
</dbReference>
<organism evidence="5 6">
    <name type="scientific">Tegillarca granosa</name>
    <name type="common">Malaysian cockle</name>
    <name type="synonym">Anadara granosa</name>
    <dbReference type="NCBI Taxonomy" id="220873"/>
    <lineage>
        <taxon>Eukaryota</taxon>
        <taxon>Metazoa</taxon>
        <taxon>Spiralia</taxon>
        <taxon>Lophotrochozoa</taxon>
        <taxon>Mollusca</taxon>
        <taxon>Bivalvia</taxon>
        <taxon>Autobranchia</taxon>
        <taxon>Pteriomorphia</taxon>
        <taxon>Arcoida</taxon>
        <taxon>Arcoidea</taxon>
        <taxon>Arcidae</taxon>
        <taxon>Tegillarca</taxon>
    </lineage>
</organism>
<dbReference type="InterPro" id="IPR029021">
    <property type="entry name" value="Prot-tyrosine_phosphatase-like"/>
</dbReference>
<accession>A0ABQ9F269</accession>
<dbReference type="Gene3D" id="2.170.140.10">
    <property type="entry name" value="Chitin binding domain"/>
    <property type="match status" value="3"/>
</dbReference>